<comment type="subcellular location">
    <subcellularLocation>
        <location evidence="1">Secreted</location>
        <location evidence="1">Extracellular space</location>
    </subcellularLocation>
</comment>
<dbReference type="FunFam" id="2.60.40.10:FF:000480">
    <property type="entry name" value="Collagen, type XII, alpha 1"/>
    <property type="match status" value="1"/>
</dbReference>
<feature type="domain" description="Fibronectin type-III" evidence="12">
    <location>
        <begin position="750"/>
        <end position="840"/>
    </location>
</feature>
<dbReference type="Gene3D" id="2.60.40.10">
    <property type="entry name" value="Immunoglobulins"/>
    <property type="match status" value="7"/>
</dbReference>
<evidence type="ECO:0000256" key="8">
    <source>
        <dbReference type="SAM" id="MobiDB-lite"/>
    </source>
</evidence>
<dbReference type="CDD" id="cd01482">
    <property type="entry name" value="vWA_collagen_alphaI-XII-like"/>
    <property type="match status" value="1"/>
</dbReference>
<dbReference type="PROSITE" id="PS50234">
    <property type="entry name" value="VWFA"/>
    <property type="match status" value="1"/>
</dbReference>
<dbReference type="PROSITE" id="PS50853">
    <property type="entry name" value="FN3"/>
    <property type="match status" value="7"/>
</dbReference>
<dbReference type="SMART" id="SM00228">
    <property type="entry name" value="PDZ"/>
    <property type="match status" value="1"/>
</dbReference>
<feature type="domain" description="Fibronectin type-III" evidence="12">
    <location>
        <begin position="841"/>
        <end position="931"/>
    </location>
</feature>
<dbReference type="InterPro" id="IPR013783">
    <property type="entry name" value="Ig-like_fold"/>
</dbReference>
<evidence type="ECO:0000259" key="12">
    <source>
        <dbReference type="PROSITE" id="PS50853"/>
    </source>
</evidence>
<feature type="domain" description="PDZ" evidence="9">
    <location>
        <begin position="188"/>
        <end position="265"/>
    </location>
</feature>
<evidence type="ECO:0000256" key="2">
    <source>
        <dbReference type="ARBA" id="ARBA00022525"/>
    </source>
</evidence>
<feature type="domain" description="DEP" evidence="10">
    <location>
        <begin position="3"/>
        <end position="77"/>
    </location>
</feature>
<dbReference type="Proteomes" id="UP000727407">
    <property type="component" value="Unassembled WGS sequence"/>
</dbReference>
<dbReference type="GO" id="GO:0005581">
    <property type="term" value="C:collagen trimer"/>
    <property type="evidence" value="ECO:0007669"/>
    <property type="project" value="UniProtKB-KW"/>
</dbReference>
<dbReference type="GO" id="GO:0005576">
    <property type="term" value="C:extracellular region"/>
    <property type="evidence" value="ECO:0007669"/>
    <property type="project" value="UniProtKB-SubCell"/>
</dbReference>
<feature type="domain" description="Fibronectin type-III" evidence="12">
    <location>
        <begin position="660"/>
        <end position="749"/>
    </location>
</feature>
<dbReference type="InterPro" id="IPR003961">
    <property type="entry name" value="FN3_dom"/>
</dbReference>
<gene>
    <name evidence="13" type="primary">col14a1a</name>
    <name evidence="13" type="ORF">DAT39_009154</name>
</gene>
<evidence type="ECO:0000259" key="11">
    <source>
        <dbReference type="PROSITE" id="PS50234"/>
    </source>
</evidence>
<dbReference type="SMART" id="SM00049">
    <property type="entry name" value="DEP"/>
    <property type="match status" value="1"/>
</dbReference>
<dbReference type="InterPro" id="IPR036388">
    <property type="entry name" value="WH-like_DNA-bd_sf"/>
</dbReference>
<dbReference type="Gene3D" id="3.40.50.410">
    <property type="entry name" value="von Willebrand factor, type A domain"/>
    <property type="match status" value="1"/>
</dbReference>
<evidence type="ECO:0000256" key="3">
    <source>
        <dbReference type="ARBA" id="ARBA00022737"/>
    </source>
</evidence>
<feature type="domain" description="Fibronectin type-III" evidence="12">
    <location>
        <begin position="1036"/>
        <end position="1127"/>
    </location>
</feature>
<feature type="domain" description="Fibronectin type-III" evidence="12">
    <location>
        <begin position="335"/>
        <end position="425"/>
    </location>
</feature>
<feature type="non-terminal residue" evidence="13">
    <location>
        <position position="1"/>
    </location>
</feature>
<keyword evidence="5 13" id="KW-0176">Collagen</keyword>
<dbReference type="InterPro" id="IPR036465">
    <property type="entry name" value="vWFA_dom_sf"/>
</dbReference>
<dbReference type="Pfam" id="PF00041">
    <property type="entry name" value="fn3"/>
    <property type="match status" value="7"/>
</dbReference>
<dbReference type="Gene3D" id="1.10.10.10">
    <property type="entry name" value="Winged helix-like DNA-binding domain superfamily/Winged helix DNA-binding domain"/>
    <property type="match status" value="1"/>
</dbReference>
<dbReference type="SUPFAM" id="SSF49265">
    <property type="entry name" value="Fibronectin type III"/>
    <property type="match status" value="6"/>
</dbReference>
<keyword evidence="7" id="KW-0325">Glycoprotein</keyword>
<dbReference type="FunFam" id="3.40.50.410:FF:000001">
    <property type="entry name" value="Collagen, type XII, alpha 1"/>
    <property type="match status" value="1"/>
</dbReference>
<dbReference type="PANTHER" id="PTHR46708:SF8">
    <property type="entry name" value="FIBRONECTIN"/>
    <property type="match status" value="1"/>
</dbReference>
<evidence type="ECO:0000313" key="13">
    <source>
        <dbReference type="EMBL" id="KAF5901087.1"/>
    </source>
</evidence>
<keyword evidence="2" id="KW-0964">Secreted</keyword>
<keyword evidence="14" id="KW-1185">Reference proteome</keyword>
<dbReference type="InterPro" id="IPR036116">
    <property type="entry name" value="FN3_sf"/>
</dbReference>
<keyword evidence="4" id="KW-0130">Cell adhesion</keyword>
<proteinExistence type="predicted"/>
<dbReference type="GO" id="GO:0035556">
    <property type="term" value="P:intracellular signal transduction"/>
    <property type="evidence" value="ECO:0007669"/>
    <property type="project" value="InterPro"/>
</dbReference>
<dbReference type="SUPFAM" id="SSF53300">
    <property type="entry name" value="vWA-like"/>
    <property type="match status" value="1"/>
</dbReference>
<feature type="non-terminal residue" evidence="13">
    <location>
        <position position="1215"/>
    </location>
</feature>
<accession>A0A8J4UPH5</accession>
<dbReference type="InterPro" id="IPR036034">
    <property type="entry name" value="PDZ_sf"/>
</dbReference>
<dbReference type="SUPFAM" id="SSF50156">
    <property type="entry name" value="PDZ domain-like"/>
    <property type="match status" value="1"/>
</dbReference>
<dbReference type="CDD" id="cd00063">
    <property type="entry name" value="FN3"/>
    <property type="match status" value="7"/>
</dbReference>
<dbReference type="AlphaFoldDB" id="A0A8J4UPH5"/>
<dbReference type="EMBL" id="QNUK01000119">
    <property type="protein sequence ID" value="KAF5901087.1"/>
    <property type="molecule type" value="Genomic_DNA"/>
</dbReference>
<dbReference type="InterPro" id="IPR002035">
    <property type="entry name" value="VWF_A"/>
</dbReference>
<dbReference type="Pfam" id="PF00610">
    <property type="entry name" value="DEP"/>
    <property type="match status" value="1"/>
</dbReference>
<organism evidence="13 14">
    <name type="scientific">Clarias magur</name>
    <name type="common">Asian catfish</name>
    <name type="synonym">Macropteronotus magur</name>
    <dbReference type="NCBI Taxonomy" id="1594786"/>
    <lineage>
        <taxon>Eukaryota</taxon>
        <taxon>Metazoa</taxon>
        <taxon>Chordata</taxon>
        <taxon>Craniata</taxon>
        <taxon>Vertebrata</taxon>
        <taxon>Euteleostomi</taxon>
        <taxon>Actinopterygii</taxon>
        <taxon>Neopterygii</taxon>
        <taxon>Teleostei</taxon>
        <taxon>Ostariophysi</taxon>
        <taxon>Siluriformes</taxon>
        <taxon>Clariidae</taxon>
        <taxon>Clarias</taxon>
    </lineage>
</organism>
<dbReference type="Pfam" id="PF00092">
    <property type="entry name" value="VWA"/>
    <property type="match status" value="1"/>
</dbReference>
<protein>
    <submittedName>
        <fullName evidence="13">Collagen alpha-1(XIV) chain isoform X1</fullName>
    </submittedName>
</protein>
<dbReference type="Gene3D" id="2.30.42.10">
    <property type="match status" value="1"/>
</dbReference>
<dbReference type="CDD" id="cd23067">
    <property type="entry name" value="PDZ_DEPTOR-like"/>
    <property type="match status" value="1"/>
</dbReference>
<evidence type="ECO:0000256" key="7">
    <source>
        <dbReference type="ARBA" id="ARBA00023180"/>
    </source>
</evidence>
<dbReference type="InterPro" id="IPR036390">
    <property type="entry name" value="WH_DNA-bd_sf"/>
</dbReference>
<dbReference type="InterPro" id="IPR050991">
    <property type="entry name" value="ECM_Regulatory_Proteins"/>
</dbReference>
<dbReference type="PRINTS" id="PR00453">
    <property type="entry name" value="VWFADOMAIN"/>
</dbReference>
<dbReference type="SMART" id="SM00327">
    <property type="entry name" value="VWA"/>
    <property type="match status" value="1"/>
</dbReference>
<evidence type="ECO:0000256" key="4">
    <source>
        <dbReference type="ARBA" id="ARBA00022889"/>
    </source>
</evidence>
<comment type="caution">
    <text evidence="13">The sequence shown here is derived from an EMBL/GenBank/DDBJ whole genome shotgun (WGS) entry which is preliminary data.</text>
</comment>
<dbReference type="PROSITE" id="PS50186">
    <property type="entry name" value="DEP"/>
    <property type="match status" value="1"/>
</dbReference>
<dbReference type="FunFam" id="2.60.40.10:FF:000444">
    <property type="entry name" value="Collagen alpha-1(XIV) chain isoform X2"/>
    <property type="match status" value="2"/>
</dbReference>
<dbReference type="PROSITE" id="PS50106">
    <property type="entry name" value="PDZ"/>
    <property type="match status" value="1"/>
</dbReference>
<sequence length="1215" mass="133953">LMNTENSLVKTREEESVPYERTLVASEFIDWLLQEGEMGTREEAEQLGRRLLEHGIIQHVTNQHHFGDGDLLFQFRMNFRRRRRLMELLNERTRMIPESHDSPFCLRKQTMDSSSNSFLSVSPTKEIKVVSAVRRSSMSSSCGSSGYYSSSPTLSSSPPVLCNPKSVLKRQVSPEELQTPGGPFVKKTFTIVGDAVGWGFVVRGNKPCHVQAVDPSGPAAAAGMKVCQFVVSVNGLNVLNLDYRTVSNLILTGPRTVVMEVMEEVRKRLIGSLIRRNAGSQAENDRVVAANLTGTDAVSRTHKGAKNYCGFEKRDLRLLSDQIAAEIQSSNSVAGPRKLRFKVIGPDKLHVLWKEPKGEYDGYRFIYTSLPDGERNELRIGKGQAKAAINDFNPAKKYTVKVIAVSGSQQSRALEGSFAAQAQEFDRESTQPQRIKEMPTEDGIKLSEVDQFVCTTSAIADIVILVDGSWSIGRLNFRLVRTFLENLVNAFDVGINKTRIGLAQYSGDPRIEWHLNAFTTKDAVIDAVKNLPYKGGNTLTGLALKYILKNSFKPESGSRSNVPKIGILITDGKSQDAVEVPAQSLKDAGVEVFAIGVKNADENELKIISSQPHDTHTYNVADFSIMNTIVEGLTRTVCNGVKLQDKEIKKDSVPEDTPNSPQNLVTSEVTARSFRVSWTHAPGSVLKYRVVYYPSKGGQPEEVVVGGTETSAVLKDLSSLTEYEIAVFAVYTASASEALRGRETTLALPVVRGLELYDVTHSTMHARWRSTEGASGYMLVYAPISSENSDETEVKVADTVTDFRLVGLNPDTDYTVTVYAMFGDEASDPATLQETTLALKAPRNLRVTEVDHNSVRLSWDAPSSAVKGYRLEYVKSNGAETNEVETGPVSNVYLRNLSSQTEYAVSVFAVYDGDQSEPLKGVFTTKLVPAPRTIRIDEVTPNRFRVSWTQPGDGVELYKLAWKPFGGQDTKEVIVPGSMNTYVVNDLSPLTEYEVLLSAVYRDEAESSAVPALETTLPMPTTTAFPTTTPPVKRLGVTNLLVDDETTYSLQVSWDMDDADIEQYRVTYVSQKGDRAEESVMVPANRKTVMLQPLLSDTEYKITVHPVYPEGEVSVLSLSSVGHTLPLTAPSNLRVSEEWYNRFRLTWDTPASPTMGYRIIYQPTSVPGRALETFVGDDVNTLLILNLLSGTDYGVKVISSYTTGSSDPLTGTART</sequence>
<name>A0A8J4UPH5_CLAMG</name>
<feature type="domain" description="Fibronectin type-III" evidence="12">
    <location>
        <begin position="932"/>
        <end position="1020"/>
    </location>
</feature>
<evidence type="ECO:0000256" key="1">
    <source>
        <dbReference type="ARBA" id="ARBA00004239"/>
    </source>
</evidence>
<dbReference type="PANTHER" id="PTHR46708">
    <property type="entry name" value="TENASCIN"/>
    <property type="match status" value="1"/>
</dbReference>
<keyword evidence="6" id="KW-1015">Disulfide bond</keyword>
<dbReference type="FunFam" id="2.60.40.10:FF:000514">
    <property type="entry name" value="Collagen alpha-1(XIV) chain isoform X2"/>
    <property type="match status" value="1"/>
</dbReference>
<dbReference type="FunFam" id="2.60.40.10:FF:000234">
    <property type="entry name" value="Collagen, type XII, alpha 1"/>
    <property type="match status" value="2"/>
</dbReference>
<dbReference type="SUPFAM" id="SSF46785">
    <property type="entry name" value="Winged helix' DNA-binding domain"/>
    <property type="match status" value="1"/>
</dbReference>
<feature type="domain" description="Fibronectin type-III" evidence="12">
    <location>
        <begin position="1129"/>
        <end position="1215"/>
    </location>
</feature>
<evidence type="ECO:0000256" key="6">
    <source>
        <dbReference type="ARBA" id="ARBA00023157"/>
    </source>
</evidence>
<feature type="domain" description="VWFA" evidence="11">
    <location>
        <begin position="461"/>
        <end position="633"/>
    </location>
</feature>
<evidence type="ECO:0000256" key="5">
    <source>
        <dbReference type="ARBA" id="ARBA00023119"/>
    </source>
</evidence>
<evidence type="ECO:0000259" key="10">
    <source>
        <dbReference type="PROSITE" id="PS50186"/>
    </source>
</evidence>
<dbReference type="OrthoDB" id="10256829at2759"/>
<evidence type="ECO:0000313" key="14">
    <source>
        <dbReference type="Proteomes" id="UP000727407"/>
    </source>
</evidence>
<evidence type="ECO:0000259" key="9">
    <source>
        <dbReference type="PROSITE" id="PS50106"/>
    </source>
</evidence>
<dbReference type="InterPro" id="IPR001478">
    <property type="entry name" value="PDZ"/>
</dbReference>
<feature type="region of interest" description="Disordered" evidence="8">
    <location>
        <begin position="138"/>
        <end position="158"/>
    </location>
</feature>
<dbReference type="SMART" id="SM00060">
    <property type="entry name" value="FN3"/>
    <property type="match status" value="7"/>
</dbReference>
<dbReference type="InterPro" id="IPR000591">
    <property type="entry name" value="DEP_dom"/>
</dbReference>
<reference evidence="13" key="1">
    <citation type="submission" date="2020-07" db="EMBL/GenBank/DDBJ databases">
        <title>Clarias magur genome sequencing, assembly and annotation.</title>
        <authorList>
            <person name="Kushwaha B."/>
            <person name="Kumar R."/>
            <person name="Das P."/>
            <person name="Joshi C.G."/>
            <person name="Kumar D."/>
            <person name="Nagpure N.S."/>
            <person name="Pandey M."/>
            <person name="Agarwal S."/>
            <person name="Srivastava S."/>
            <person name="Singh M."/>
            <person name="Sahoo L."/>
            <person name="Jayasankar P."/>
            <person name="Meher P.K."/>
            <person name="Koringa P.G."/>
            <person name="Iquebal M.A."/>
            <person name="Das S.P."/>
            <person name="Bit A."/>
            <person name="Patnaik S."/>
            <person name="Patel N."/>
            <person name="Shah T.M."/>
            <person name="Hinsu A."/>
            <person name="Jena J.K."/>
        </authorList>
    </citation>
    <scope>NUCLEOTIDE SEQUENCE</scope>
    <source>
        <strain evidence="13">CIFAMagur01</strain>
        <tissue evidence="13">Testis</tissue>
    </source>
</reference>
<dbReference type="FunFam" id="2.30.42.10:FF:000124">
    <property type="entry name" value="DEP domain-containing mTOR-interacting protein isoform X1"/>
    <property type="match status" value="1"/>
</dbReference>
<keyword evidence="3" id="KW-0677">Repeat</keyword>